<dbReference type="AlphaFoldDB" id="A0A9W7FHQ6"/>
<dbReference type="Pfam" id="PF01956">
    <property type="entry name" value="EMC3_TMCO1"/>
    <property type="match status" value="1"/>
</dbReference>
<sequence length="197" mass="21904">MSTDSNLLLLSPSIRDWVVFPLLIITFLTGLLRTVTSTLLRSSKKIPPGDRQIRGVLARCGRLRAAGGFLAKDRWESRRRYWTSSDQEGPLRQGSKYLKEGEGGKGKAAAGPMANPAGAMEGMMGNASFMVQNMVMMQTIQHFFSGFVLLKVPFPLTKGFKGMFQRGVDLPTLDVSYVSSVSWRRASWGTARGRRRR</sequence>
<dbReference type="GO" id="GO:0072546">
    <property type="term" value="C:EMC complex"/>
    <property type="evidence" value="ECO:0007669"/>
    <property type="project" value="TreeGrafter"/>
</dbReference>
<evidence type="ECO:0000256" key="4">
    <source>
        <dbReference type="ARBA" id="ARBA00022692"/>
    </source>
</evidence>
<dbReference type="PANTHER" id="PTHR13116:SF5">
    <property type="entry name" value="ER MEMBRANE PROTEIN COMPLEX SUBUNIT 3"/>
    <property type="match status" value="1"/>
</dbReference>
<keyword evidence="5 8" id="KW-1133">Transmembrane helix</keyword>
<comment type="caution">
    <text evidence="9">The sequence shown here is derived from an EMBL/GenBank/DDBJ whole genome shotgun (WGS) entry which is preliminary data.</text>
</comment>
<dbReference type="EMBL" id="BRXZ01000470">
    <property type="protein sequence ID" value="GMI12301.1"/>
    <property type="molecule type" value="Genomic_DNA"/>
</dbReference>
<evidence type="ECO:0000256" key="7">
    <source>
        <dbReference type="SAM" id="MobiDB-lite"/>
    </source>
</evidence>
<evidence type="ECO:0000313" key="10">
    <source>
        <dbReference type="Proteomes" id="UP001165082"/>
    </source>
</evidence>
<feature type="region of interest" description="Disordered" evidence="7">
    <location>
        <begin position="82"/>
        <end position="111"/>
    </location>
</feature>
<comment type="similarity">
    <text evidence="2">Belongs to the EMC3 family.</text>
</comment>
<accession>A0A9W7FHQ6</accession>
<keyword evidence="10" id="KW-1185">Reference proteome</keyword>
<keyword evidence="6 8" id="KW-0472">Membrane</keyword>
<feature type="transmembrane region" description="Helical" evidence="8">
    <location>
        <begin position="17"/>
        <end position="35"/>
    </location>
</feature>
<evidence type="ECO:0000256" key="5">
    <source>
        <dbReference type="ARBA" id="ARBA00022989"/>
    </source>
</evidence>
<evidence type="ECO:0000256" key="1">
    <source>
        <dbReference type="ARBA" id="ARBA00004141"/>
    </source>
</evidence>
<evidence type="ECO:0000256" key="6">
    <source>
        <dbReference type="ARBA" id="ARBA00023136"/>
    </source>
</evidence>
<gene>
    <name evidence="9" type="ORF">TrRE_jg8263</name>
</gene>
<evidence type="ECO:0000256" key="3">
    <source>
        <dbReference type="ARBA" id="ARBA00020822"/>
    </source>
</evidence>
<keyword evidence="4 8" id="KW-0812">Transmembrane</keyword>
<evidence type="ECO:0000313" key="9">
    <source>
        <dbReference type="EMBL" id="GMI12301.1"/>
    </source>
</evidence>
<organism evidence="9 10">
    <name type="scientific">Triparma retinervis</name>
    <dbReference type="NCBI Taxonomy" id="2557542"/>
    <lineage>
        <taxon>Eukaryota</taxon>
        <taxon>Sar</taxon>
        <taxon>Stramenopiles</taxon>
        <taxon>Ochrophyta</taxon>
        <taxon>Bolidophyceae</taxon>
        <taxon>Parmales</taxon>
        <taxon>Triparmaceae</taxon>
        <taxon>Triparma</taxon>
    </lineage>
</organism>
<evidence type="ECO:0000256" key="2">
    <source>
        <dbReference type="ARBA" id="ARBA00005376"/>
    </source>
</evidence>
<proteinExistence type="inferred from homology"/>
<dbReference type="InterPro" id="IPR002809">
    <property type="entry name" value="EMC3/TMCO1"/>
</dbReference>
<dbReference type="InterPro" id="IPR008568">
    <property type="entry name" value="EMC3"/>
</dbReference>
<dbReference type="Proteomes" id="UP001165082">
    <property type="component" value="Unassembled WGS sequence"/>
</dbReference>
<name>A0A9W7FHQ6_9STRA</name>
<dbReference type="GO" id="GO:0034975">
    <property type="term" value="P:protein folding in endoplasmic reticulum"/>
    <property type="evidence" value="ECO:0007669"/>
    <property type="project" value="TreeGrafter"/>
</dbReference>
<dbReference type="SMART" id="SM01415">
    <property type="entry name" value="DUF106"/>
    <property type="match status" value="1"/>
</dbReference>
<reference evidence="9" key="1">
    <citation type="submission" date="2022-07" db="EMBL/GenBank/DDBJ databases">
        <title>Genome analysis of Parmales, a sister group of diatoms, reveals the evolutionary specialization of diatoms from phago-mixotrophs to photoautotrophs.</title>
        <authorList>
            <person name="Ban H."/>
            <person name="Sato S."/>
            <person name="Yoshikawa S."/>
            <person name="Kazumasa Y."/>
            <person name="Nakamura Y."/>
            <person name="Ichinomiya M."/>
            <person name="Saitoh K."/>
            <person name="Sato N."/>
            <person name="Blanc-Mathieu R."/>
            <person name="Endo H."/>
            <person name="Kuwata A."/>
            <person name="Ogata H."/>
        </authorList>
    </citation>
    <scope>NUCLEOTIDE SEQUENCE</scope>
</reference>
<dbReference type="OrthoDB" id="6745403at2759"/>
<protein>
    <recommendedName>
        <fullName evidence="3">ER membrane protein complex subunit 3</fullName>
    </recommendedName>
</protein>
<comment type="subcellular location">
    <subcellularLocation>
        <location evidence="1">Membrane</location>
        <topology evidence="1">Multi-pass membrane protein</topology>
    </subcellularLocation>
</comment>
<evidence type="ECO:0000256" key="8">
    <source>
        <dbReference type="SAM" id="Phobius"/>
    </source>
</evidence>
<dbReference type="PANTHER" id="PTHR13116">
    <property type="entry name" value="ER MEMBRANE PROTEIN COMPLEX SUBUNIT 3"/>
    <property type="match status" value="1"/>
</dbReference>